<dbReference type="InterPro" id="IPR016187">
    <property type="entry name" value="CTDL_fold"/>
</dbReference>
<dbReference type="InterPro" id="IPR051043">
    <property type="entry name" value="Sulfatase_Mod_Factor_Kinase"/>
</dbReference>
<dbReference type="InterPro" id="IPR005532">
    <property type="entry name" value="SUMF_dom"/>
</dbReference>
<dbReference type="SUPFAM" id="SSF56436">
    <property type="entry name" value="C-type lectin-like"/>
    <property type="match status" value="1"/>
</dbReference>
<evidence type="ECO:0000313" key="3">
    <source>
        <dbReference type="EMBL" id="MDO1449979.1"/>
    </source>
</evidence>
<keyword evidence="1" id="KW-0732">Signal</keyword>
<dbReference type="Gene3D" id="3.90.1580.10">
    <property type="entry name" value="paralog of FGE (formylglycine-generating enzyme)"/>
    <property type="match status" value="1"/>
</dbReference>
<proteinExistence type="predicted"/>
<sequence>MFKGESYSRIFSQILCISFVSLQISLFAQAPVKTTSNTQNEIPKTYTQTIPGTQISFDMIGIPGGEFTMGSPSSDLHRKKDEVPQHQVKLDPFWMGKCEVTWNEYELFSNKNIEAQLTEPAALKNPKVDAVARPTPPYVEMSFGMGKDGFPVINVTHYAALMYCKYLTAKTGHFYRLPTEAEWEYACRAGTSTVYHFGNDAGQLGEYAWYYDNSDGAYKKVGTKKPNPWGLHDMYGNVAEWTMDGYETDAYVKVGATASNPWVKPAGLYPHSIRGGSWDDDPDRLRSAVRRASTAKLKERDPQIPKSNWWLTDASFLGFRVVRPLKEPTKEQIEQYFKGLPIKDL</sequence>
<evidence type="ECO:0000313" key="4">
    <source>
        <dbReference type="Proteomes" id="UP001168528"/>
    </source>
</evidence>
<comment type="caution">
    <text evidence="3">The sequence shown here is derived from an EMBL/GenBank/DDBJ whole genome shotgun (WGS) entry which is preliminary data.</text>
</comment>
<dbReference type="PANTHER" id="PTHR23150">
    <property type="entry name" value="SULFATASE MODIFYING FACTOR 1, 2"/>
    <property type="match status" value="1"/>
</dbReference>
<feature type="chain" id="PRO_5046903068" evidence="1">
    <location>
        <begin position="31"/>
        <end position="345"/>
    </location>
</feature>
<dbReference type="RefSeq" id="WP_302040781.1">
    <property type="nucleotide sequence ID" value="NZ_JAUKPO010000024.1"/>
</dbReference>
<feature type="signal peptide" evidence="1">
    <location>
        <begin position="1"/>
        <end position="30"/>
    </location>
</feature>
<keyword evidence="4" id="KW-1185">Reference proteome</keyword>
<accession>A0ABT8RF56</accession>
<evidence type="ECO:0000256" key="1">
    <source>
        <dbReference type="SAM" id="SignalP"/>
    </source>
</evidence>
<protein>
    <submittedName>
        <fullName evidence="3">SUMF1/EgtB/PvdO family nonheme iron enzyme</fullName>
    </submittedName>
</protein>
<reference evidence="3" key="1">
    <citation type="submission" date="2023-07" db="EMBL/GenBank/DDBJ databases">
        <title>The genome sequence of Rhodocytophaga aerolata KACC 12507.</title>
        <authorList>
            <person name="Zhang X."/>
        </authorList>
    </citation>
    <scope>NUCLEOTIDE SEQUENCE</scope>
    <source>
        <strain evidence="3">KACC 12507</strain>
    </source>
</reference>
<gene>
    <name evidence="3" type="ORF">Q0590_27110</name>
</gene>
<dbReference type="PANTHER" id="PTHR23150:SF19">
    <property type="entry name" value="FORMYLGLYCINE-GENERATING ENZYME"/>
    <property type="match status" value="1"/>
</dbReference>
<dbReference type="Pfam" id="PF03781">
    <property type="entry name" value="FGE-sulfatase"/>
    <property type="match status" value="1"/>
</dbReference>
<organism evidence="3 4">
    <name type="scientific">Rhodocytophaga aerolata</name>
    <dbReference type="NCBI Taxonomy" id="455078"/>
    <lineage>
        <taxon>Bacteria</taxon>
        <taxon>Pseudomonadati</taxon>
        <taxon>Bacteroidota</taxon>
        <taxon>Cytophagia</taxon>
        <taxon>Cytophagales</taxon>
        <taxon>Rhodocytophagaceae</taxon>
        <taxon>Rhodocytophaga</taxon>
    </lineage>
</organism>
<dbReference type="Proteomes" id="UP001168528">
    <property type="component" value="Unassembled WGS sequence"/>
</dbReference>
<dbReference type="EMBL" id="JAUKPO010000024">
    <property type="protein sequence ID" value="MDO1449979.1"/>
    <property type="molecule type" value="Genomic_DNA"/>
</dbReference>
<dbReference type="InterPro" id="IPR042095">
    <property type="entry name" value="SUMF_sf"/>
</dbReference>
<feature type="domain" description="Sulfatase-modifying factor enzyme-like" evidence="2">
    <location>
        <begin position="58"/>
        <end position="296"/>
    </location>
</feature>
<evidence type="ECO:0000259" key="2">
    <source>
        <dbReference type="Pfam" id="PF03781"/>
    </source>
</evidence>
<name>A0ABT8RF56_9BACT</name>